<evidence type="ECO:0000259" key="4">
    <source>
        <dbReference type="Pfam" id="PF08540"/>
    </source>
</evidence>
<dbReference type="EC" id="2.3.3.10" evidence="5"/>
<organism evidence="5 6">
    <name type="scientific">Lapidilactobacillus gannanensis</name>
    <dbReference type="NCBI Taxonomy" id="2486002"/>
    <lineage>
        <taxon>Bacteria</taxon>
        <taxon>Bacillati</taxon>
        <taxon>Bacillota</taxon>
        <taxon>Bacilli</taxon>
        <taxon>Lactobacillales</taxon>
        <taxon>Lactobacillaceae</taxon>
        <taxon>Lapidilactobacillus</taxon>
    </lineage>
</organism>
<dbReference type="InterPro" id="IPR011554">
    <property type="entry name" value="HMG_CoA_synthase_prok"/>
</dbReference>
<dbReference type="InterPro" id="IPR013746">
    <property type="entry name" value="HMG_CoA_synt_C_dom"/>
</dbReference>
<dbReference type="InterPro" id="IPR013528">
    <property type="entry name" value="HMG_CoA_synth_N"/>
</dbReference>
<dbReference type="Pfam" id="PF01154">
    <property type="entry name" value="HMG_CoA_synt_N"/>
    <property type="match status" value="1"/>
</dbReference>
<dbReference type="EMBL" id="JBHTOH010000012">
    <property type="protein sequence ID" value="MFD1410216.1"/>
    <property type="molecule type" value="Genomic_DNA"/>
</dbReference>
<keyword evidence="2 5" id="KW-0808">Transferase</keyword>
<dbReference type="PANTHER" id="PTHR43323:SF2">
    <property type="entry name" value="HYDROXYMETHYLGLUTARYL-COA SYNTHASE"/>
    <property type="match status" value="1"/>
</dbReference>
<reference evidence="6" key="1">
    <citation type="journal article" date="2019" name="Int. J. Syst. Evol. Microbiol.">
        <title>The Global Catalogue of Microorganisms (GCM) 10K type strain sequencing project: providing services to taxonomists for standard genome sequencing and annotation.</title>
        <authorList>
            <consortium name="The Broad Institute Genomics Platform"/>
            <consortium name="The Broad Institute Genome Sequencing Center for Infectious Disease"/>
            <person name="Wu L."/>
            <person name="Ma J."/>
        </authorList>
    </citation>
    <scope>NUCLEOTIDE SEQUENCE [LARGE SCALE GENOMIC DNA]</scope>
    <source>
        <strain evidence="6">CCM 8937</strain>
    </source>
</reference>
<protein>
    <submittedName>
        <fullName evidence="5">Hydroxymethylglutaryl-CoA synthase</fullName>
        <ecNumber evidence="5">2.3.3.10</ecNumber>
    </submittedName>
</protein>
<dbReference type="RefSeq" id="WP_125651249.1">
    <property type="nucleotide sequence ID" value="NZ_JBHTOH010000012.1"/>
</dbReference>
<name>A0ABW4BKB9_9LACO</name>
<evidence type="ECO:0000313" key="5">
    <source>
        <dbReference type="EMBL" id="MFD1410216.1"/>
    </source>
</evidence>
<sequence>MATIIGIDKIGFYSPEYYLDLTDLATARQVDPAKYKIGIGQDQMAVLPADQDIVTMAANAAAQILDQADRQQIDLLIFATESGIDQSKAAALYLQELLQINHQARAFEIKEACYGATAGLQIAYDHLAAHPTSQKVLVVGADVARYGIATAGEVTQGAGAVALLITRQPRLLGLQQPTAYYSEEIMDFWRPNYRDTALADGKFSTAQYLRFLDLTWQAYRAKTGTQLTDLTAVLFHIPFTKLGLKGLRQLTTDLAAATKESYFDYFQQATGYNRQVGNLYTGSLYLSLLSLLDQQQLAAGSKIGLYSYGSGAVAEFFTAVVQPNYQQTLQVACHQQQLHQRQRLTVAEYEQFFMQTGLTDDHDFQIKRQSPHADFYFAGQTDQRRIYQRKEPVK</sequence>
<evidence type="ECO:0000259" key="3">
    <source>
        <dbReference type="Pfam" id="PF01154"/>
    </source>
</evidence>
<dbReference type="Proteomes" id="UP001597191">
    <property type="component" value="Unassembled WGS sequence"/>
</dbReference>
<gene>
    <name evidence="5" type="ORF">ACFQ4R_01085</name>
</gene>
<evidence type="ECO:0000313" key="6">
    <source>
        <dbReference type="Proteomes" id="UP001597191"/>
    </source>
</evidence>
<dbReference type="SUPFAM" id="SSF53901">
    <property type="entry name" value="Thiolase-like"/>
    <property type="match status" value="2"/>
</dbReference>
<evidence type="ECO:0000256" key="2">
    <source>
        <dbReference type="ARBA" id="ARBA00022679"/>
    </source>
</evidence>
<keyword evidence="5" id="KW-0012">Acyltransferase</keyword>
<keyword evidence="6" id="KW-1185">Reference proteome</keyword>
<comment type="caution">
    <text evidence="5">The sequence shown here is derived from an EMBL/GenBank/DDBJ whole genome shotgun (WGS) entry which is preliminary data.</text>
</comment>
<feature type="domain" description="Hydroxymethylglutaryl-coenzyme A synthase C-terminal" evidence="4">
    <location>
        <begin position="249"/>
        <end position="355"/>
    </location>
</feature>
<proteinExistence type="inferred from homology"/>
<accession>A0ABW4BKB9</accession>
<dbReference type="GO" id="GO:0004421">
    <property type="term" value="F:hydroxymethylglutaryl-CoA synthase activity"/>
    <property type="evidence" value="ECO:0007669"/>
    <property type="project" value="UniProtKB-EC"/>
</dbReference>
<dbReference type="NCBIfam" id="TIGR01835">
    <property type="entry name" value="HMG-CoA-S_prok"/>
    <property type="match status" value="1"/>
</dbReference>
<dbReference type="Pfam" id="PF08540">
    <property type="entry name" value="HMG_CoA_synt_C"/>
    <property type="match status" value="1"/>
</dbReference>
<dbReference type="InterPro" id="IPR016039">
    <property type="entry name" value="Thiolase-like"/>
</dbReference>
<dbReference type="Gene3D" id="3.40.47.10">
    <property type="match status" value="2"/>
</dbReference>
<evidence type="ECO:0000256" key="1">
    <source>
        <dbReference type="ARBA" id="ARBA00007061"/>
    </source>
</evidence>
<feature type="domain" description="Hydroxymethylglutaryl-coenzyme A synthase N-terminal" evidence="3">
    <location>
        <begin position="5"/>
        <end position="166"/>
    </location>
</feature>
<dbReference type="CDD" id="cd00827">
    <property type="entry name" value="init_cond_enzymes"/>
    <property type="match status" value="1"/>
</dbReference>
<comment type="similarity">
    <text evidence="1">Belongs to the thiolase-like superfamily. HMG-CoA synthase family.</text>
</comment>
<dbReference type="PANTHER" id="PTHR43323">
    <property type="entry name" value="3-HYDROXY-3-METHYLGLUTARYL COENZYME A SYNTHASE"/>
    <property type="match status" value="1"/>
</dbReference>